<reference evidence="14" key="4">
    <citation type="submission" date="2023-09" db="UniProtKB">
        <authorList>
            <consortium name="EnsemblMetazoa"/>
        </authorList>
    </citation>
    <scope>IDENTIFICATION</scope>
    <source>
        <strain evidence="14">Israel</strain>
    </source>
</reference>
<dbReference type="EMBL" id="EU045349">
    <property type="protein sequence ID" value="ABV44746.1"/>
    <property type="molecule type" value="mRNA"/>
</dbReference>
<evidence type="ECO:0000256" key="7">
    <source>
        <dbReference type="ARBA" id="ARBA00023145"/>
    </source>
</evidence>
<evidence type="ECO:0000256" key="1">
    <source>
        <dbReference type="ARBA" id="ARBA00022670"/>
    </source>
</evidence>
<reference evidence="13" key="1">
    <citation type="journal article" date="2007" name="BMC Genomics">
        <title>Exploring the midgut transcriptome of Phlebotomus papatasi: comparative analysis of expression profiles of sugar-fed, blood-fed and Leishmania-major-infected sandflies.</title>
        <authorList>
            <person name="Ramalho-Ortigao M."/>
            <person name="Jochim R.C."/>
            <person name="Anderson J.M."/>
            <person name="Lawyer P.G."/>
            <person name="Pham V.M."/>
            <person name="Kamhawi S."/>
            <person name="Valenzuela J.G."/>
        </authorList>
    </citation>
    <scope>NUCLEOTIDE SEQUENCE</scope>
    <source>
        <tissue evidence="13">Midgut</tissue>
    </source>
</reference>
<proteinExistence type="evidence at transcript level"/>
<evidence type="ECO:0000259" key="12">
    <source>
        <dbReference type="PROSITE" id="PS51864"/>
    </source>
</evidence>
<reference evidence="13" key="2">
    <citation type="submission" date="2007-07" db="EMBL/GenBank/DDBJ databases">
        <authorList>
            <person name="Jochim R.C."/>
            <person name="Valenzuela J.G."/>
            <person name="Ramalho-Ortigao J.M."/>
            <person name="Kamhawi S."/>
            <person name="Anderson J.M."/>
        </authorList>
    </citation>
    <scope>NUCLEOTIDE SEQUENCE</scope>
    <source>
        <tissue evidence="13">Midgut</tissue>
    </source>
</reference>
<feature type="binding site" evidence="10">
    <location>
        <position position="169"/>
    </location>
    <ligand>
        <name>Zn(2+)</name>
        <dbReference type="ChEBI" id="CHEBI:29105"/>
        <note>catalytic</note>
    </ligand>
</feature>
<dbReference type="VEuPathDB" id="VectorBase:PPAI010164"/>
<dbReference type="SUPFAM" id="SSF55486">
    <property type="entry name" value="Metalloproteases ('zincins'), catalytic domain"/>
    <property type="match status" value="1"/>
</dbReference>
<keyword evidence="15" id="KW-1185">Reference proteome</keyword>
<keyword evidence="2 10" id="KW-0479">Metal-binding</keyword>
<dbReference type="GO" id="GO:0006508">
    <property type="term" value="P:proteolysis"/>
    <property type="evidence" value="ECO:0007669"/>
    <property type="project" value="UniProtKB-KW"/>
</dbReference>
<evidence type="ECO:0000256" key="4">
    <source>
        <dbReference type="ARBA" id="ARBA00022801"/>
    </source>
</evidence>
<keyword evidence="6 10" id="KW-0482">Metalloprotease</keyword>
<evidence type="ECO:0000256" key="10">
    <source>
        <dbReference type="PROSITE-ProRule" id="PRU01211"/>
    </source>
</evidence>
<dbReference type="EC" id="3.4.24.-" evidence="11"/>
<keyword evidence="1 10" id="KW-0645">Protease</keyword>
<dbReference type="Gene3D" id="3.40.390.10">
    <property type="entry name" value="Collagenase (Catalytic Domain)"/>
    <property type="match status" value="1"/>
</dbReference>
<evidence type="ECO:0000313" key="13">
    <source>
        <dbReference type="EMBL" id="ABV44746.1"/>
    </source>
</evidence>
<evidence type="ECO:0000313" key="14">
    <source>
        <dbReference type="EnsemblMetazoa" id="PPAI010164-PA"/>
    </source>
</evidence>
<evidence type="ECO:0000256" key="3">
    <source>
        <dbReference type="ARBA" id="ARBA00022729"/>
    </source>
</evidence>
<dbReference type="InterPro" id="IPR001506">
    <property type="entry name" value="Peptidase_M12A"/>
</dbReference>
<evidence type="ECO:0000256" key="9">
    <source>
        <dbReference type="ARBA" id="ARBA00023180"/>
    </source>
</evidence>
<dbReference type="GO" id="GO:0004222">
    <property type="term" value="F:metalloendopeptidase activity"/>
    <property type="evidence" value="ECO:0007669"/>
    <property type="project" value="UniProtKB-UniRule"/>
</dbReference>
<dbReference type="Pfam" id="PF01400">
    <property type="entry name" value="Astacin"/>
    <property type="match status" value="1"/>
</dbReference>
<dbReference type="GeneID" id="129802039"/>
<keyword evidence="8" id="KW-1015">Disulfide bond</keyword>
<evidence type="ECO:0000256" key="11">
    <source>
        <dbReference type="RuleBase" id="RU361183"/>
    </source>
</evidence>
<dbReference type="OrthoDB" id="291007at2759"/>
<reference evidence="15" key="3">
    <citation type="submission" date="2012-04" db="EMBL/GenBank/DDBJ databases">
        <title>Phlebotomus papatasi, whole genome shotgun sequencing project.</title>
        <authorList>
            <person name="Fulton L."/>
            <person name="Warren W."/>
            <person name="Minx P."/>
            <person name="Wilson R."/>
            <person name="Clifton S."/>
            <person name="Abrudan J."/>
            <person name="Ramalho-Ortigao M."/>
            <person name="Lawyer P."/>
            <person name="Kamhawi S."/>
            <person name="Rowton E."/>
            <person name="Lehane M."/>
            <person name="Bates P."/>
            <person name="Valenzeula J."/>
            <person name="Dillon R."/>
            <person name="Lobo N."/>
            <person name="Collins F."/>
            <person name="McDowell M.A."/>
        </authorList>
    </citation>
    <scope>NUCLEOTIDE SEQUENCE [LARGE SCALE GENOMIC DNA]</scope>
    <source>
        <strain evidence="15">Israel</strain>
    </source>
</reference>
<dbReference type="InterPro" id="IPR034035">
    <property type="entry name" value="Astacin-like_dom"/>
</dbReference>
<keyword evidence="9" id="KW-0325">Glycoprotein</keyword>
<dbReference type="EnsemblMetazoa" id="PPAI010164-RA">
    <property type="protein sequence ID" value="PPAI010164-PA"/>
    <property type="gene ID" value="PPAI010164"/>
</dbReference>
<dbReference type="VEuPathDB" id="VectorBase:PPAPM1_003381"/>
<dbReference type="FunFam" id="3.40.390.10:FF:000015">
    <property type="entry name" value="Meprin A subunit"/>
    <property type="match status" value="1"/>
</dbReference>
<feature type="chain" id="PRO_5014485336" description="Metalloendopeptidase" evidence="11">
    <location>
        <begin position="18"/>
        <end position="263"/>
    </location>
</feature>
<comment type="caution">
    <text evidence="10">Lacks conserved residue(s) required for the propagation of feature annotation.</text>
</comment>
<keyword evidence="3 11" id="KW-0732">Signal</keyword>
<keyword evidence="4 10" id="KW-0378">Hydrolase</keyword>
<dbReference type="EMBL" id="AJVK01007783">
    <property type="status" value="NOT_ANNOTATED_CDS"/>
    <property type="molecule type" value="Genomic_DNA"/>
</dbReference>
<dbReference type="CDD" id="cd04280">
    <property type="entry name" value="ZnMc_astacin_like"/>
    <property type="match status" value="1"/>
</dbReference>
<evidence type="ECO:0000256" key="2">
    <source>
        <dbReference type="ARBA" id="ARBA00022723"/>
    </source>
</evidence>
<dbReference type="KEGG" id="ppap:129802039"/>
<evidence type="ECO:0000256" key="6">
    <source>
        <dbReference type="ARBA" id="ARBA00023049"/>
    </source>
</evidence>
<feature type="active site" evidence="10">
    <location>
        <position position="160"/>
    </location>
</feature>
<sequence length="263" mass="30312">MIGVQVVILCIFSVALAKPFLPYSINWNFPYDTDNAEEKSGNFEGDMILSPRQMIDLRFRTGLINLKYRWPNKLVPYQLSSEFTREESEFIREALDSIECVSCLRFVEKNSSHSDFVKVSREVDSGCFSSVGYQAGEQQLNLAPNELGTGCFRKGTIIHEFLHALGFFHMQSASDRDDYVTIVWENINPQHVHNFKKYNESVITHFGVKYDYESVMHYHKTAFSMNDEDTIVPKDPNAEIGQRIGLSDGDIKRLNKMYQCDEM</sequence>
<feature type="binding site" evidence="10">
    <location>
        <position position="159"/>
    </location>
    <ligand>
        <name>Zn(2+)</name>
        <dbReference type="ChEBI" id="CHEBI:29105"/>
        <note>catalytic</note>
    </ligand>
</feature>
<feature type="signal peptide" evidence="11">
    <location>
        <begin position="1"/>
        <end position="17"/>
    </location>
</feature>
<dbReference type="InterPro" id="IPR024079">
    <property type="entry name" value="MetalloPept_cat_dom_sf"/>
</dbReference>
<protein>
    <recommendedName>
        <fullName evidence="11">Metalloendopeptidase</fullName>
        <ecNumber evidence="11">3.4.24.-</ecNumber>
    </recommendedName>
</protein>
<dbReference type="Proteomes" id="UP000092462">
    <property type="component" value="Unassembled WGS sequence"/>
</dbReference>
<feature type="binding site" evidence="10">
    <location>
        <position position="163"/>
    </location>
    <ligand>
        <name>Zn(2+)</name>
        <dbReference type="ChEBI" id="CHEBI:29105"/>
        <note>catalytic</note>
    </ligand>
</feature>
<organism evidence="13">
    <name type="scientific">Phlebotomus papatasi</name>
    <name type="common">Sandfly</name>
    <dbReference type="NCBI Taxonomy" id="29031"/>
    <lineage>
        <taxon>Eukaryota</taxon>
        <taxon>Metazoa</taxon>
        <taxon>Ecdysozoa</taxon>
        <taxon>Arthropoda</taxon>
        <taxon>Hexapoda</taxon>
        <taxon>Insecta</taxon>
        <taxon>Pterygota</taxon>
        <taxon>Neoptera</taxon>
        <taxon>Endopterygota</taxon>
        <taxon>Diptera</taxon>
        <taxon>Nematocera</taxon>
        <taxon>Psychodoidea</taxon>
        <taxon>Psychodidae</taxon>
        <taxon>Phlebotomus</taxon>
        <taxon>Phlebotomus</taxon>
    </lineage>
</organism>
<dbReference type="SMART" id="SM00235">
    <property type="entry name" value="ZnMc"/>
    <property type="match status" value="1"/>
</dbReference>
<accession>A8CAF7</accession>
<dbReference type="PRINTS" id="PR00480">
    <property type="entry name" value="ASTACIN"/>
</dbReference>
<dbReference type="RefSeq" id="XP_055703560.1">
    <property type="nucleotide sequence ID" value="XM_055847585.1"/>
</dbReference>
<dbReference type="PANTHER" id="PTHR10127">
    <property type="entry name" value="DISCOIDIN, CUB, EGF, LAMININ , AND ZINC METALLOPROTEASE DOMAIN CONTAINING"/>
    <property type="match status" value="1"/>
</dbReference>
<feature type="domain" description="Peptidase M12A" evidence="12">
    <location>
        <begin position="61"/>
        <end position="261"/>
    </location>
</feature>
<comment type="cofactor">
    <cofactor evidence="10 11">
        <name>Zn(2+)</name>
        <dbReference type="ChEBI" id="CHEBI:29105"/>
    </cofactor>
    <text evidence="10 11">Binds 1 zinc ion per subunit.</text>
</comment>
<dbReference type="InterPro" id="IPR006026">
    <property type="entry name" value="Peptidase_Metallo"/>
</dbReference>
<evidence type="ECO:0000256" key="8">
    <source>
        <dbReference type="ARBA" id="ARBA00023157"/>
    </source>
</evidence>
<dbReference type="PROSITE" id="PS51864">
    <property type="entry name" value="ASTACIN"/>
    <property type="match status" value="1"/>
</dbReference>
<name>A8CAF7_PHLPP</name>
<keyword evidence="7" id="KW-0865">Zymogen</keyword>
<dbReference type="GO" id="GO:0008270">
    <property type="term" value="F:zinc ion binding"/>
    <property type="evidence" value="ECO:0007669"/>
    <property type="project" value="UniProtKB-UniRule"/>
</dbReference>
<evidence type="ECO:0000256" key="5">
    <source>
        <dbReference type="ARBA" id="ARBA00022833"/>
    </source>
</evidence>
<dbReference type="AlphaFoldDB" id="A8CAF7"/>
<evidence type="ECO:0000313" key="15">
    <source>
        <dbReference type="Proteomes" id="UP000092462"/>
    </source>
</evidence>
<keyword evidence="5 10" id="KW-0862">Zinc</keyword>
<dbReference type="PANTHER" id="PTHR10127:SF814">
    <property type="entry name" value="MEPRIN A SUBUNIT BETA"/>
    <property type="match status" value="1"/>
</dbReference>